<dbReference type="RefSeq" id="WP_203571148.1">
    <property type="nucleotide sequence ID" value="NZ_WOFE01000003.1"/>
</dbReference>
<dbReference type="Gene3D" id="1.25.40.10">
    <property type="entry name" value="Tetratricopeptide repeat domain"/>
    <property type="match status" value="2"/>
</dbReference>
<evidence type="ECO:0008006" key="3">
    <source>
        <dbReference type="Google" id="ProtNLM"/>
    </source>
</evidence>
<protein>
    <recommendedName>
        <fullName evidence="3">Tetratricopeptide repeat protein</fullName>
    </recommendedName>
</protein>
<comment type="caution">
    <text evidence="1">The sequence shown here is derived from an EMBL/GenBank/DDBJ whole genome shotgun (WGS) entry which is preliminary data.</text>
</comment>
<proteinExistence type="predicted"/>
<gene>
    <name evidence="1" type="ORF">GM173_09550</name>
</gene>
<organism evidence="1 2">
    <name type="scientific">Deefgea chitinilytica</name>
    <dbReference type="NCBI Taxonomy" id="570276"/>
    <lineage>
        <taxon>Bacteria</taxon>
        <taxon>Pseudomonadati</taxon>
        <taxon>Pseudomonadota</taxon>
        <taxon>Betaproteobacteria</taxon>
        <taxon>Neisseriales</taxon>
        <taxon>Chitinibacteraceae</taxon>
        <taxon>Deefgea</taxon>
    </lineage>
</organism>
<dbReference type="SUPFAM" id="SSF48452">
    <property type="entry name" value="TPR-like"/>
    <property type="match status" value="2"/>
</dbReference>
<evidence type="ECO:0000313" key="2">
    <source>
        <dbReference type="Proteomes" id="UP001195660"/>
    </source>
</evidence>
<accession>A0ABS2CCG2</accession>
<name>A0ABS2CCG2_9NEIS</name>
<dbReference type="EMBL" id="WOFE01000003">
    <property type="protein sequence ID" value="MBM5571826.1"/>
    <property type="molecule type" value="Genomic_DNA"/>
</dbReference>
<sequence>MSVKGNQTEFATALTCALRNAECGSPPRFEVASEWVQQAKGDAHLYGIALEILGHAHQHSCEHRLAQTAFAAAVTQYRQAGSLAFATKALILLGTSLLLTEEPLLALEQWSDALVIARDTKDLAQCAKVYLAISQVYIGFGDDKASLHYNQMALKMAKVLGDSYLTCETHLYVVSDYLRLQRYTQALAELDCAEQLLSVPNKVWSAEIIYYRGAIHAKQGLLPQAKVELETAYELSTENANLWGQIHALAALGEVLLALNDPKTETVLQQALTLAERVQLSQIVLRCNTALVQWFLQCQQAKDAVPLLAKLTALHRPRTVKITASHQQRIAELENNSRILQLQRELT</sequence>
<reference evidence="1 2" key="1">
    <citation type="submission" date="2019-11" db="EMBL/GenBank/DDBJ databases">
        <title>Novel Deefgea species.</title>
        <authorList>
            <person name="Han J.-H."/>
        </authorList>
    </citation>
    <scope>NUCLEOTIDE SEQUENCE [LARGE SCALE GENOMIC DNA]</scope>
    <source>
        <strain evidence="1 2">LMG 24817</strain>
    </source>
</reference>
<evidence type="ECO:0000313" key="1">
    <source>
        <dbReference type="EMBL" id="MBM5571826.1"/>
    </source>
</evidence>
<dbReference type="Proteomes" id="UP001195660">
    <property type="component" value="Unassembled WGS sequence"/>
</dbReference>
<keyword evidence="2" id="KW-1185">Reference proteome</keyword>
<dbReference type="InterPro" id="IPR011990">
    <property type="entry name" value="TPR-like_helical_dom_sf"/>
</dbReference>